<sequence>MSAPQGRLAAFGPQRLRGLLRTIAKAETALWAPALLVAALTLTDYAVALRAEADLRVAASRAAVALGMGRVDAPEAAAMVQRELQGRAPEDLSISVSLSDRAAVEVRLSAREATLFGFHWFLPEDPISVRAEAAMMGPTLDAELVRRGGEPG</sequence>
<dbReference type="RefSeq" id="WP_092860100.1">
    <property type="nucleotide sequence ID" value="NZ_FOQH01000005.1"/>
</dbReference>
<dbReference type="Proteomes" id="UP000199377">
    <property type="component" value="Unassembled WGS sequence"/>
</dbReference>
<dbReference type="AlphaFoldDB" id="A0A1I3GPR7"/>
<name>A0A1I3GPR7_9RHOB</name>
<evidence type="ECO:0000313" key="2">
    <source>
        <dbReference type="Proteomes" id="UP000199377"/>
    </source>
</evidence>
<gene>
    <name evidence="1" type="ORF">SAMN05216258_105273</name>
</gene>
<dbReference type="EMBL" id="FOQH01000005">
    <property type="protein sequence ID" value="SFI25339.1"/>
    <property type="molecule type" value="Genomic_DNA"/>
</dbReference>
<protein>
    <submittedName>
        <fullName evidence="1">Uncharacterized protein</fullName>
    </submittedName>
</protein>
<organism evidence="1 2">
    <name type="scientific">Albimonas pacifica</name>
    <dbReference type="NCBI Taxonomy" id="1114924"/>
    <lineage>
        <taxon>Bacteria</taxon>
        <taxon>Pseudomonadati</taxon>
        <taxon>Pseudomonadota</taxon>
        <taxon>Alphaproteobacteria</taxon>
        <taxon>Rhodobacterales</taxon>
        <taxon>Paracoccaceae</taxon>
        <taxon>Albimonas</taxon>
    </lineage>
</organism>
<proteinExistence type="predicted"/>
<reference evidence="1 2" key="1">
    <citation type="submission" date="2016-10" db="EMBL/GenBank/DDBJ databases">
        <authorList>
            <person name="de Groot N.N."/>
        </authorList>
    </citation>
    <scope>NUCLEOTIDE SEQUENCE [LARGE SCALE GENOMIC DNA]</scope>
    <source>
        <strain evidence="1 2">CGMCC 1.11030</strain>
    </source>
</reference>
<evidence type="ECO:0000313" key="1">
    <source>
        <dbReference type="EMBL" id="SFI25339.1"/>
    </source>
</evidence>
<accession>A0A1I3GPR7</accession>
<keyword evidence="2" id="KW-1185">Reference proteome</keyword>